<evidence type="ECO:0000256" key="1">
    <source>
        <dbReference type="SAM" id="MobiDB-lite"/>
    </source>
</evidence>
<keyword evidence="4" id="KW-1185">Reference proteome</keyword>
<gene>
    <name evidence="3" type="ORF">Fot_30825</name>
</gene>
<evidence type="ECO:0000313" key="3">
    <source>
        <dbReference type="EMBL" id="KAL2507178.1"/>
    </source>
</evidence>
<dbReference type="Pfam" id="PF23755">
    <property type="entry name" value="Ig-like_IP5PC_F"/>
    <property type="match status" value="1"/>
</dbReference>
<dbReference type="PANTHER" id="PTHR11200">
    <property type="entry name" value="INOSITOL 5-PHOSPHATASE"/>
    <property type="match status" value="1"/>
</dbReference>
<dbReference type="GO" id="GO:0004519">
    <property type="term" value="F:endonuclease activity"/>
    <property type="evidence" value="ECO:0007669"/>
    <property type="project" value="UniProtKB-KW"/>
</dbReference>
<comment type="caution">
    <text evidence="3">The sequence shown here is derived from an EMBL/GenBank/DDBJ whole genome shotgun (WGS) entry which is preliminary data.</text>
</comment>
<feature type="domain" description="IP5PC-F immunoglobulin-like" evidence="2">
    <location>
        <begin position="51"/>
        <end position="187"/>
    </location>
</feature>
<dbReference type="InterPro" id="IPR046985">
    <property type="entry name" value="IP5"/>
</dbReference>
<keyword evidence="3" id="KW-0378">Hydrolase</keyword>
<feature type="compositionally biased region" description="Basic residues" evidence="1">
    <location>
        <begin position="201"/>
        <end position="214"/>
    </location>
</feature>
<dbReference type="PANTHER" id="PTHR11200:SF261">
    <property type="entry name" value="TYPE I INOSITOL POLYPHOSPHATE 5-PHOSPHATASE 12"/>
    <property type="match status" value="1"/>
</dbReference>
<feature type="compositionally biased region" description="Basic and acidic residues" evidence="1">
    <location>
        <begin position="225"/>
        <end position="234"/>
    </location>
</feature>
<keyword evidence="3" id="KW-0540">Nuclease</keyword>
<dbReference type="InterPro" id="IPR056455">
    <property type="entry name" value="Ig-like_IP5PC_F"/>
</dbReference>
<name>A0ABD1T3A4_9LAMI</name>
<accession>A0ABD1T3A4</accession>
<evidence type="ECO:0000259" key="2">
    <source>
        <dbReference type="Pfam" id="PF23755"/>
    </source>
</evidence>
<sequence>MDVTESDHKPVRSKFDVDIARVDRSVRRQEFGKIIKSKDTIKSSLDELRFVPETIVSTDKIVLKNQDTFSLRITNKSGTDSAFFQIICEGQSAVNEDIQASEYRPRGSHGFPRWLEVTPAAGIIKADQVAEILVHHEEFHTLEEFVDGFPQSWWSEDTRDKEVVLLVNVKGSCSTVTKIHRVNVRHCISGSSIHIDQKGNTSKKHQGSSHHRSSLRNTCTASELADDHRSLRDP</sequence>
<evidence type="ECO:0000313" key="4">
    <source>
        <dbReference type="Proteomes" id="UP001604277"/>
    </source>
</evidence>
<reference evidence="4" key="1">
    <citation type="submission" date="2024-07" db="EMBL/GenBank/DDBJ databases">
        <title>Two chromosome-level genome assemblies of Korean endemic species Abeliophyllum distichum and Forsythia ovata (Oleaceae).</title>
        <authorList>
            <person name="Jang H."/>
        </authorList>
    </citation>
    <scope>NUCLEOTIDE SEQUENCE [LARGE SCALE GENOMIC DNA]</scope>
</reference>
<feature type="region of interest" description="Disordered" evidence="1">
    <location>
        <begin position="195"/>
        <end position="234"/>
    </location>
</feature>
<organism evidence="3 4">
    <name type="scientific">Forsythia ovata</name>
    <dbReference type="NCBI Taxonomy" id="205694"/>
    <lineage>
        <taxon>Eukaryota</taxon>
        <taxon>Viridiplantae</taxon>
        <taxon>Streptophyta</taxon>
        <taxon>Embryophyta</taxon>
        <taxon>Tracheophyta</taxon>
        <taxon>Spermatophyta</taxon>
        <taxon>Magnoliopsida</taxon>
        <taxon>eudicotyledons</taxon>
        <taxon>Gunneridae</taxon>
        <taxon>Pentapetalae</taxon>
        <taxon>asterids</taxon>
        <taxon>lamiids</taxon>
        <taxon>Lamiales</taxon>
        <taxon>Oleaceae</taxon>
        <taxon>Forsythieae</taxon>
        <taxon>Forsythia</taxon>
    </lineage>
</organism>
<dbReference type="Proteomes" id="UP001604277">
    <property type="component" value="Unassembled WGS sequence"/>
</dbReference>
<keyword evidence="3" id="KW-0255">Endonuclease</keyword>
<dbReference type="EMBL" id="JBFOLJ010000009">
    <property type="protein sequence ID" value="KAL2507178.1"/>
    <property type="molecule type" value="Genomic_DNA"/>
</dbReference>
<dbReference type="AlphaFoldDB" id="A0ABD1T3A4"/>
<proteinExistence type="predicted"/>
<protein>
    <submittedName>
        <fullName evidence="3">Endonuclease/exonuclease/phosphatase family protein</fullName>
    </submittedName>
</protein>